<comment type="caution">
    <text evidence="1">The sequence shown here is derived from an EMBL/GenBank/DDBJ whole genome shotgun (WGS) entry which is preliminary data.</text>
</comment>
<protein>
    <submittedName>
        <fullName evidence="1">Uncharacterized protein</fullName>
    </submittedName>
</protein>
<keyword evidence="2" id="KW-1185">Reference proteome</keyword>
<dbReference type="Proteomes" id="UP000190787">
    <property type="component" value="Unassembled WGS sequence"/>
</dbReference>
<name>A0ABX3MZU8_9RHOB</name>
<dbReference type="EMBL" id="MPZV01000003">
    <property type="protein sequence ID" value="OOY23704.1"/>
    <property type="molecule type" value="Genomic_DNA"/>
</dbReference>
<accession>A0ABX3MZU8</accession>
<gene>
    <name evidence="1" type="ORF">BMI91_14650</name>
</gene>
<dbReference type="RefSeq" id="WP_078605620.1">
    <property type="nucleotide sequence ID" value="NZ_MPZV01000003.1"/>
</dbReference>
<evidence type="ECO:0000313" key="1">
    <source>
        <dbReference type="EMBL" id="OOY23704.1"/>
    </source>
</evidence>
<proteinExistence type="predicted"/>
<reference evidence="1 2" key="1">
    <citation type="submission" date="2016-11" db="EMBL/GenBank/DDBJ databases">
        <title>A multilocus sequence analysis scheme for characterization of bacteria in the genus Thioclava.</title>
        <authorList>
            <person name="Liu Y."/>
            <person name="Shao Z."/>
        </authorList>
    </citation>
    <scope>NUCLEOTIDE SEQUENCE [LARGE SCALE GENOMIC DNA]</scope>
    <source>
        <strain evidence="1 2">TAW-CT134</strain>
    </source>
</reference>
<sequence length="307" mass="33991">MARPLAQRGSAYMRAEQLVELLRPHLDPGITLSVRPFHALVMPPIAMRAVARSIPRGALCIFVKSAAKHLTRAHLAPLRKRGITVAQDVVDMKLRHVRPELFDLLIAASLRGQQALRDLCADKGLSCPVELLHHHFDPRLQALTLPERSEFSCGYIGRPDNAMIPEAIRAEVETVDISVVEDFERALPRIGRFALHYGVRPESQTAHGVNRGYKPFTKGFTAAACKANILVNRDVDDAVEMLGADYPFLTDPTPESITETFRLAQDSYGGPLWRDALDRMEAMRATVEPAALARQLTEIITRAAPLG</sequence>
<evidence type="ECO:0000313" key="2">
    <source>
        <dbReference type="Proteomes" id="UP000190787"/>
    </source>
</evidence>
<organism evidence="1 2">
    <name type="scientific">Thioclava sediminum</name>
    <dbReference type="NCBI Taxonomy" id="1915319"/>
    <lineage>
        <taxon>Bacteria</taxon>
        <taxon>Pseudomonadati</taxon>
        <taxon>Pseudomonadota</taxon>
        <taxon>Alphaproteobacteria</taxon>
        <taxon>Rhodobacterales</taxon>
        <taxon>Paracoccaceae</taxon>
        <taxon>Thioclava</taxon>
    </lineage>
</organism>